<sequence length="157" mass="17802">MLNINMIEIKPGSIKTRASTVLCNNFRNHMIVVLEPSSQKRTYVQYMNFWRVTIALHFKKLLDQWESVMVVFIQLSTTNLISGRCQLDGFLDLSPPIKKVCILRYLAANGSVFLAVGIKIYEIGYVIIGGNNAIRDSISEMEKKKPDTSTPMNLAFL</sequence>
<evidence type="ECO:0000313" key="1">
    <source>
        <dbReference type="EMBL" id="KAJ8961377.1"/>
    </source>
</evidence>
<reference evidence="1" key="1">
    <citation type="journal article" date="2023" name="Insect Mol. Biol.">
        <title>Genome sequencing provides insights into the evolution of gene families encoding plant cell wall-degrading enzymes in longhorned beetles.</title>
        <authorList>
            <person name="Shin N.R."/>
            <person name="Okamura Y."/>
            <person name="Kirsch R."/>
            <person name="Pauchet Y."/>
        </authorList>
    </citation>
    <scope>NUCLEOTIDE SEQUENCE</scope>
    <source>
        <strain evidence="1">AMC_N1</strain>
    </source>
</reference>
<protein>
    <submittedName>
        <fullName evidence="1">Uncharacterized protein</fullName>
    </submittedName>
</protein>
<proteinExistence type="predicted"/>
<dbReference type="EMBL" id="JAPWTK010000005">
    <property type="protein sequence ID" value="KAJ8961377.1"/>
    <property type="molecule type" value="Genomic_DNA"/>
</dbReference>
<evidence type="ECO:0000313" key="2">
    <source>
        <dbReference type="Proteomes" id="UP001162162"/>
    </source>
</evidence>
<gene>
    <name evidence="1" type="ORF">NQ318_014621</name>
</gene>
<accession>A0AAV8ZBP8</accession>
<comment type="caution">
    <text evidence="1">The sequence shown here is derived from an EMBL/GenBank/DDBJ whole genome shotgun (WGS) entry which is preliminary data.</text>
</comment>
<organism evidence="1 2">
    <name type="scientific">Aromia moschata</name>
    <dbReference type="NCBI Taxonomy" id="1265417"/>
    <lineage>
        <taxon>Eukaryota</taxon>
        <taxon>Metazoa</taxon>
        <taxon>Ecdysozoa</taxon>
        <taxon>Arthropoda</taxon>
        <taxon>Hexapoda</taxon>
        <taxon>Insecta</taxon>
        <taxon>Pterygota</taxon>
        <taxon>Neoptera</taxon>
        <taxon>Endopterygota</taxon>
        <taxon>Coleoptera</taxon>
        <taxon>Polyphaga</taxon>
        <taxon>Cucujiformia</taxon>
        <taxon>Chrysomeloidea</taxon>
        <taxon>Cerambycidae</taxon>
        <taxon>Cerambycinae</taxon>
        <taxon>Callichromatini</taxon>
        <taxon>Aromia</taxon>
    </lineage>
</organism>
<dbReference type="Proteomes" id="UP001162162">
    <property type="component" value="Unassembled WGS sequence"/>
</dbReference>
<name>A0AAV8ZBP8_9CUCU</name>
<dbReference type="AlphaFoldDB" id="A0AAV8ZBP8"/>
<keyword evidence="2" id="KW-1185">Reference proteome</keyword>